<dbReference type="InParanoid" id="A0A803XRC9"/>
<sequence length="546" mass="62655">MMILHDLLRYHRETGGKTILSRTFESNEVLTPLQIPSPPTVLQDRYEEFRESLHHCKLPGGTEREHGGIVLPVLSKDQKSPCAHVRGHPHFGSNVFPWPRGLPIEQYYDVTLLKKSDVRMNDDLLCKPPSSLAKPLSLPFPTSHPYQTHISKYAMFPDFRSPEDRDTGTDASSCQSFHSNISCKAFDMVVLRNTRAYYIRTLTGNPYRHEVVSIPFDSLKEALCCSRQHACLQLPKFSEEKDQIYYPNPSKIVAPNSTFRELEHKVSSRTSNILQNIERAQWITTYNRNFTGRGPMNPLILDDYYMKAVGRLTGELGTDVELKETFMSSLSQARPLGGRTARLLQGRRPRESVLQEQQCCHKQAKLPQVSHQQDHYLDAGLPVSKFQKIIDRKQAEALYQGQFSGRPELQSLPESVHSLSCEDLKPKHLDQHTIWANPLSKTVLPQDGNREESKIVLHELWNQEASEPAWRAEDRLRELALPEWIPGSEVARRQTVLLELQDSFSKTAAQKCFHDSINGETKDLRDNINEGRRHEFYGFNAFYFHN</sequence>
<dbReference type="AlphaFoldDB" id="A0A803XRC9"/>
<gene>
    <name evidence="1" type="primary">SPMIP4</name>
</gene>
<dbReference type="Bgee" id="ENSMGAG00000010622">
    <property type="expression patterns" value="Expressed in liver and 1 other cell type or tissue"/>
</dbReference>
<dbReference type="PANTHER" id="PTHR31393:SF2">
    <property type="entry name" value="CHROMOSOME 7 OPEN READING FRAME 31"/>
    <property type="match status" value="1"/>
</dbReference>
<reference evidence="1 2" key="1">
    <citation type="journal article" date="2010" name="PLoS Biol.">
        <title>Multi-platform next-generation sequencing of the domestic turkey (Meleagris gallopavo): genome assembly and analysis.</title>
        <authorList>
            <person name="Dalloul R.A."/>
            <person name="Long J.A."/>
            <person name="Zimin A.V."/>
            <person name="Aslam L."/>
            <person name="Beal K."/>
            <person name="Blomberg L.A."/>
            <person name="Bouffard P."/>
            <person name="Burt D.W."/>
            <person name="Crasta O."/>
            <person name="Crooijmans R.P."/>
            <person name="Cooper K."/>
            <person name="Coulombe R.A."/>
            <person name="De S."/>
            <person name="Delany M.E."/>
            <person name="Dodgson J.B."/>
            <person name="Dong J.J."/>
            <person name="Evans C."/>
            <person name="Frederickson K.M."/>
            <person name="Flicek P."/>
            <person name="Florea L."/>
            <person name="Folkerts O."/>
            <person name="Groenen M.A."/>
            <person name="Harkins T.T."/>
            <person name="Herrero J."/>
            <person name="Hoffmann S."/>
            <person name="Megens H.J."/>
            <person name="Jiang A."/>
            <person name="de Jong P."/>
            <person name="Kaiser P."/>
            <person name="Kim H."/>
            <person name="Kim K.W."/>
            <person name="Kim S."/>
            <person name="Langenberger D."/>
            <person name="Lee M.K."/>
            <person name="Lee T."/>
            <person name="Mane S."/>
            <person name="Marcais G."/>
            <person name="Marz M."/>
            <person name="McElroy A.P."/>
            <person name="Modise T."/>
            <person name="Nefedov M."/>
            <person name="Notredame C."/>
            <person name="Paton I.R."/>
            <person name="Payne W.S."/>
            <person name="Pertea G."/>
            <person name="Prickett D."/>
            <person name="Puiu D."/>
            <person name="Qioa D."/>
            <person name="Raineri E."/>
            <person name="Ruffier M."/>
            <person name="Salzberg S.L."/>
            <person name="Schatz M.C."/>
            <person name="Scheuring C."/>
            <person name="Schmidt C.J."/>
            <person name="Schroeder S."/>
            <person name="Searle S.M."/>
            <person name="Smith E.J."/>
            <person name="Smith J."/>
            <person name="Sonstegard T.S."/>
            <person name="Stadler P.F."/>
            <person name="Tafer H."/>
            <person name="Tu Z.J."/>
            <person name="Van Tassell C.P."/>
            <person name="Vilella A.J."/>
            <person name="Williams K.P."/>
            <person name="Yorke J.A."/>
            <person name="Zhang L."/>
            <person name="Zhang H.B."/>
            <person name="Zhang X."/>
            <person name="Zhang Y."/>
            <person name="Reed K.M."/>
        </authorList>
    </citation>
    <scope>NUCLEOTIDE SEQUENCE [LARGE SCALE GENOMIC DNA]</scope>
</reference>
<dbReference type="Pfam" id="PF15093">
    <property type="entry name" value="SPMIP4-like"/>
    <property type="match status" value="1"/>
</dbReference>
<proteinExistence type="predicted"/>
<accession>A0A803XRC9</accession>
<dbReference type="Proteomes" id="UP000001645">
    <property type="component" value="Chromosome 6"/>
</dbReference>
<dbReference type="GO" id="GO:0005813">
    <property type="term" value="C:centrosome"/>
    <property type="evidence" value="ECO:0007669"/>
    <property type="project" value="Ensembl"/>
</dbReference>
<name>A0A803XRC9_MELGA</name>
<dbReference type="GeneTree" id="ENSGT00390000015236"/>
<organism evidence="1 2">
    <name type="scientific">Meleagris gallopavo</name>
    <name type="common">Wild turkey</name>
    <dbReference type="NCBI Taxonomy" id="9103"/>
    <lineage>
        <taxon>Eukaryota</taxon>
        <taxon>Metazoa</taxon>
        <taxon>Chordata</taxon>
        <taxon>Craniata</taxon>
        <taxon>Vertebrata</taxon>
        <taxon>Euteleostomi</taxon>
        <taxon>Archelosauria</taxon>
        <taxon>Archosauria</taxon>
        <taxon>Dinosauria</taxon>
        <taxon>Saurischia</taxon>
        <taxon>Theropoda</taxon>
        <taxon>Coelurosauria</taxon>
        <taxon>Aves</taxon>
        <taxon>Neognathae</taxon>
        <taxon>Galloanserae</taxon>
        <taxon>Galliformes</taxon>
        <taxon>Phasianidae</taxon>
        <taxon>Meleagridinae</taxon>
        <taxon>Meleagris</taxon>
    </lineage>
</organism>
<dbReference type="InterPro" id="IPR027886">
    <property type="entry name" value="SPMIP4"/>
</dbReference>
<evidence type="ECO:0000313" key="2">
    <source>
        <dbReference type="Proteomes" id="UP000001645"/>
    </source>
</evidence>
<reference evidence="1" key="2">
    <citation type="submission" date="2025-08" db="UniProtKB">
        <authorList>
            <consortium name="Ensembl"/>
        </authorList>
    </citation>
    <scope>IDENTIFICATION</scope>
</reference>
<keyword evidence="2" id="KW-1185">Reference proteome</keyword>
<dbReference type="OrthoDB" id="10040207at2759"/>
<dbReference type="PANTHER" id="PTHR31393">
    <property type="entry name" value="C5ORF31"/>
    <property type="match status" value="1"/>
</dbReference>
<dbReference type="Ensembl" id="ENSMGAT00000026088.1">
    <property type="protein sequence ID" value="ENSMGAP00000022075.1"/>
    <property type="gene ID" value="ENSMGAG00000010622.2"/>
</dbReference>
<reference evidence="1" key="3">
    <citation type="submission" date="2025-09" db="UniProtKB">
        <authorList>
            <consortium name="Ensembl"/>
        </authorList>
    </citation>
    <scope>IDENTIFICATION</scope>
</reference>
<evidence type="ECO:0000313" key="1">
    <source>
        <dbReference type="Ensembl" id="ENSMGAP00000022075.1"/>
    </source>
</evidence>
<protein>
    <submittedName>
        <fullName evidence="1">Sperm microtubule inner protein 4</fullName>
    </submittedName>
</protein>